<dbReference type="Pfam" id="PF05137">
    <property type="entry name" value="PilN"/>
    <property type="match status" value="1"/>
</dbReference>
<keyword evidence="3" id="KW-1185">Reference proteome</keyword>
<keyword evidence="1" id="KW-1133">Transmembrane helix</keyword>
<accession>A0A0F5VD88</accession>
<evidence type="ECO:0008006" key="4">
    <source>
        <dbReference type="Google" id="ProtNLM"/>
    </source>
</evidence>
<sequence>MLIPVNLLPWRQAQLIAHRRRFWYCLGTTFVMAVLIAGSLRLYYGERAARQHIKNERIQQQILALAPDLARLADEQGQHQMYQSRLTEISRWHSARFPLIHVLNHLPDLLPQSAGLERLTLQDNTLVLTGQTRQLAALPDFLDRIERQEWVSQSQLHSVQRGNQTEPAVQRGEAMQGFSVTMALASALTEAIDD</sequence>
<dbReference type="OrthoDB" id="5296173at2"/>
<keyword evidence="1" id="KW-0472">Membrane</keyword>
<organism evidence="2 3">
    <name type="scientific">Photobacterium halotolerans</name>
    <dbReference type="NCBI Taxonomy" id="265726"/>
    <lineage>
        <taxon>Bacteria</taxon>
        <taxon>Pseudomonadati</taxon>
        <taxon>Pseudomonadota</taxon>
        <taxon>Gammaproteobacteria</taxon>
        <taxon>Vibrionales</taxon>
        <taxon>Vibrionaceae</taxon>
        <taxon>Photobacterium</taxon>
    </lineage>
</organism>
<dbReference type="InterPro" id="IPR007813">
    <property type="entry name" value="PilN"/>
</dbReference>
<keyword evidence="1" id="KW-0812">Transmembrane</keyword>
<dbReference type="Proteomes" id="UP000033633">
    <property type="component" value="Unassembled WGS sequence"/>
</dbReference>
<feature type="transmembrane region" description="Helical" evidence="1">
    <location>
        <begin position="21"/>
        <end position="44"/>
    </location>
</feature>
<dbReference type="InterPro" id="IPR052534">
    <property type="entry name" value="Extracell_DNA_Util/SecSys_Comp"/>
</dbReference>
<dbReference type="PATRIC" id="fig|265726.11.peg.3963"/>
<dbReference type="RefSeq" id="WP_046220332.1">
    <property type="nucleotide sequence ID" value="NZ_JWYV01000006.1"/>
</dbReference>
<dbReference type="STRING" id="265726.KY46_09065"/>
<comment type="caution">
    <text evidence="2">The sequence shown here is derived from an EMBL/GenBank/DDBJ whole genome shotgun (WGS) entry which is preliminary data.</text>
</comment>
<evidence type="ECO:0000313" key="2">
    <source>
        <dbReference type="EMBL" id="KKD00038.1"/>
    </source>
</evidence>
<reference evidence="2 3" key="1">
    <citation type="submission" date="2014-12" db="EMBL/GenBank/DDBJ databases">
        <title>Mercury Reductase activity and rhizosphere competence traits in the genome of root associated Photobacterium halotolerans MELD1.</title>
        <authorList>
            <person name="Mathew D.C."/>
            <person name="Huang C.-C."/>
        </authorList>
    </citation>
    <scope>NUCLEOTIDE SEQUENCE [LARGE SCALE GENOMIC DNA]</scope>
    <source>
        <strain evidence="2 3">MELD1</strain>
    </source>
</reference>
<dbReference type="PANTHER" id="PTHR40278">
    <property type="entry name" value="DNA UTILIZATION PROTEIN HOFN"/>
    <property type="match status" value="1"/>
</dbReference>
<dbReference type="EMBL" id="JWYV01000006">
    <property type="protein sequence ID" value="KKD00038.1"/>
    <property type="molecule type" value="Genomic_DNA"/>
</dbReference>
<name>A0A0F5VD88_9GAMM</name>
<dbReference type="PANTHER" id="PTHR40278:SF1">
    <property type="entry name" value="DNA UTILIZATION PROTEIN HOFN"/>
    <property type="match status" value="1"/>
</dbReference>
<proteinExistence type="predicted"/>
<protein>
    <recommendedName>
        <fullName evidence="4">Pilus assembly protein PilN</fullName>
    </recommendedName>
</protein>
<evidence type="ECO:0000313" key="3">
    <source>
        <dbReference type="Proteomes" id="UP000033633"/>
    </source>
</evidence>
<evidence type="ECO:0000256" key="1">
    <source>
        <dbReference type="SAM" id="Phobius"/>
    </source>
</evidence>
<gene>
    <name evidence="2" type="ORF">KY46_09065</name>
</gene>
<dbReference type="AlphaFoldDB" id="A0A0F5VD88"/>